<dbReference type="Pfam" id="PF00183">
    <property type="entry name" value="HSP90"/>
    <property type="match status" value="1"/>
</dbReference>
<evidence type="ECO:0000259" key="7">
    <source>
        <dbReference type="SMART" id="SM00387"/>
    </source>
</evidence>
<dbReference type="SUPFAM" id="SSF110942">
    <property type="entry name" value="HSP90 C-terminal domain"/>
    <property type="match status" value="1"/>
</dbReference>
<name>A0ABY3MTX7_9GAMM</name>
<accession>A0ABY3MTX7</accession>
<dbReference type="SUPFAM" id="SSF54211">
    <property type="entry name" value="Ribosomal protein S5 domain 2-like"/>
    <property type="match status" value="1"/>
</dbReference>
<keyword evidence="4 6" id="KW-0346">Stress response</keyword>
<dbReference type="InterPro" id="IPR003594">
    <property type="entry name" value="HATPase_dom"/>
</dbReference>
<dbReference type="InterPro" id="IPR020568">
    <property type="entry name" value="Ribosomal_Su5_D2-typ_SF"/>
</dbReference>
<dbReference type="InterPro" id="IPR019805">
    <property type="entry name" value="Heat_shock_protein_90_CS"/>
</dbReference>
<organism evidence="8 9">
    <name type="scientific">Colwellia echini</name>
    <dbReference type="NCBI Taxonomy" id="1982103"/>
    <lineage>
        <taxon>Bacteria</taxon>
        <taxon>Pseudomonadati</taxon>
        <taxon>Pseudomonadota</taxon>
        <taxon>Gammaproteobacteria</taxon>
        <taxon>Alteromonadales</taxon>
        <taxon>Colwelliaceae</taxon>
        <taxon>Colwellia</taxon>
    </lineage>
</organism>
<keyword evidence="5 6" id="KW-0143">Chaperone</keyword>
<comment type="function">
    <text evidence="6">Molecular chaperone. Has ATPase activity.</text>
</comment>
<dbReference type="CDD" id="cd16927">
    <property type="entry name" value="HATPase_Hsp90-like"/>
    <property type="match status" value="1"/>
</dbReference>
<dbReference type="RefSeq" id="WP_101344253.1">
    <property type="nucleotide sequence ID" value="NZ_PJAI02000021.1"/>
</dbReference>
<protein>
    <recommendedName>
        <fullName evidence="6">Chaperone protein HtpG</fullName>
    </recommendedName>
    <alternativeName>
        <fullName evidence="6">Heat shock protein HtpG</fullName>
    </alternativeName>
    <alternativeName>
        <fullName evidence="6">High temperature protein G</fullName>
    </alternativeName>
</protein>
<feature type="region of interest" description="C" evidence="6">
    <location>
        <begin position="579"/>
        <end position="653"/>
    </location>
</feature>
<comment type="subunit">
    <text evidence="6">Homodimer.</text>
</comment>
<comment type="subcellular location">
    <subcellularLocation>
        <location evidence="6">Cytoplasm</location>
    </subcellularLocation>
</comment>
<gene>
    <name evidence="6 8" type="primary">htpG</name>
    <name evidence="8" type="ORF">CWS31_014655</name>
</gene>
<dbReference type="Gene3D" id="1.20.120.790">
    <property type="entry name" value="Heat shock protein 90, C-terminal domain"/>
    <property type="match status" value="1"/>
</dbReference>
<dbReference type="Proteomes" id="UP000815846">
    <property type="component" value="Unassembled WGS sequence"/>
</dbReference>
<evidence type="ECO:0000313" key="9">
    <source>
        <dbReference type="Proteomes" id="UP000815846"/>
    </source>
</evidence>
<evidence type="ECO:0000256" key="2">
    <source>
        <dbReference type="ARBA" id="ARBA00022741"/>
    </source>
</evidence>
<dbReference type="EMBL" id="PJAI02000021">
    <property type="protein sequence ID" value="TYK64584.1"/>
    <property type="molecule type" value="Genomic_DNA"/>
</dbReference>
<reference evidence="8 9" key="1">
    <citation type="submission" date="2019-08" db="EMBL/GenBank/DDBJ databases">
        <title>Microbe sample from Colwellia echini.</title>
        <authorList>
            <person name="Christiansen L."/>
            <person name="Pathiraja D."/>
            <person name="Schultz-Johansen M."/>
            <person name="Choi I.-G."/>
            <person name="Stougaard P."/>
        </authorList>
    </citation>
    <scope>NUCLEOTIDE SEQUENCE [LARGE SCALE GENOMIC DNA]</scope>
    <source>
        <strain evidence="8 9">A3</strain>
    </source>
</reference>
<evidence type="ECO:0000313" key="8">
    <source>
        <dbReference type="EMBL" id="TYK64584.1"/>
    </source>
</evidence>
<feature type="region of interest" description="A; substrate-binding" evidence="6">
    <location>
        <begin position="1"/>
        <end position="361"/>
    </location>
</feature>
<evidence type="ECO:0000256" key="3">
    <source>
        <dbReference type="ARBA" id="ARBA00022840"/>
    </source>
</evidence>
<dbReference type="InterPro" id="IPR001404">
    <property type="entry name" value="Hsp90_fam"/>
</dbReference>
<dbReference type="PROSITE" id="PS00298">
    <property type="entry name" value="HSP90"/>
    <property type="match status" value="1"/>
</dbReference>
<comment type="similarity">
    <text evidence="1 6">Belongs to the heat shock protein 90 family.</text>
</comment>
<dbReference type="NCBIfam" id="NF003555">
    <property type="entry name" value="PRK05218.1"/>
    <property type="match status" value="1"/>
</dbReference>
<dbReference type="Gene3D" id="3.30.230.80">
    <property type="match status" value="1"/>
</dbReference>
<dbReference type="PRINTS" id="PR00775">
    <property type="entry name" value="HEATSHOCK90"/>
</dbReference>
<evidence type="ECO:0000256" key="4">
    <source>
        <dbReference type="ARBA" id="ARBA00023016"/>
    </source>
</evidence>
<evidence type="ECO:0000256" key="1">
    <source>
        <dbReference type="ARBA" id="ARBA00008239"/>
    </source>
</evidence>
<dbReference type="SUPFAM" id="SSF55874">
    <property type="entry name" value="ATPase domain of HSP90 chaperone/DNA topoisomerase II/histidine kinase"/>
    <property type="match status" value="1"/>
</dbReference>
<evidence type="ECO:0000256" key="5">
    <source>
        <dbReference type="ARBA" id="ARBA00023186"/>
    </source>
</evidence>
<dbReference type="Pfam" id="PF13589">
    <property type="entry name" value="HATPase_c_3"/>
    <property type="match status" value="1"/>
</dbReference>
<keyword evidence="3 6" id="KW-0067">ATP-binding</keyword>
<dbReference type="PANTHER" id="PTHR11528">
    <property type="entry name" value="HEAT SHOCK PROTEIN 90 FAMILY MEMBER"/>
    <property type="match status" value="1"/>
</dbReference>
<keyword evidence="9" id="KW-1185">Reference proteome</keyword>
<dbReference type="HAMAP" id="MF_00505">
    <property type="entry name" value="HSP90"/>
    <property type="match status" value="1"/>
</dbReference>
<keyword evidence="2 6" id="KW-0547">Nucleotide-binding</keyword>
<comment type="caution">
    <text evidence="6">Lacks conserved residue(s) required for the propagation of feature annotation.</text>
</comment>
<dbReference type="PIRSF" id="PIRSF002583">
    <property type="entry name" value="Hsp90"/>
    <property type="match status" value="1"/>
</dbReference>
<dbReference type="SMART" id="SM00387">
    <property type="entry name" value="HATPase_c"/>
    <property type="match status" value="1"/>
</dbReference>
<keyword evidence="6" id="KW-0963">Cytoplasm</keyword>
<proteinExistence type="inferred from homology"/>
<dbReference type="InterPro" id="IPR037196">
    <property type="entry name" value="HSP90_C"/>
</dbReference>
<feature type="domain" description="Histidine kinase/HSP90-like ATPase" evidence="7">
    <location>
        <begin position="30"/>
        <end position="187"/>
    </location>
</feature>
<dbReference type="InterPro" id="IPR036890">
    <property type="entry name" value="HATPase_C_sf"/>
</dbReference>
<sequence>MSEANQVENHQFASDNAKILQLMIHSLYSNKEIFLRELVSNAADAADKLRFKALSDDSLYENDGDLRVRVSCDKENKTVTISDNGIGMTQEEVIEHLGTIAKSGTADFFSQLSGDQASDSQLIGQFGVGFYSAFIVADKVTVRTRKAGDDAANGVEWVSTGEGSFTTAKINKANRGTDIILHLKDDEVEYADDWRLKSIVTKYSDHISVSVQMLTPEVPAVEAKEEVKDDEGNVTVPAIEAKPAVPALWEPVNKATALWTREKADVTDEEYKEFYKHVSHDFGDPLLWEHNRVEGKTEYTSLLYVPAKAPFDMYNREKQHGLKLFVQRVFIMDDAEQFMPTYLRFVKGLLDSNDLPLNVSREILQDNKITQAIRKGCTKRVLKMLEKLGKNDTEKYQGFWDEFGQVLKEGPAEDHANKEQVAGLLRFASTNEDTSVQNVSLASYIERMKEGQDKIYFVVADSFEAAKNSPHLEVFRKKGIEVLLMSDRIDEWLVSHLNEFDGKQLQSVTRGGLDLGDMDDAETKEAQEKLEKEFDSVVKRIKTSLAGKVKEVKLSQRLTDSPACIVADEDDMSSQMAKLMASVGQEVPETLPIFEINGEHALVKHVADEQDDDKFNQWVEVLFEQAMLAERGSLKDPASFVGRLNKLMLSLTK</sequence>
<comment type="caution">
    <text evidence="8">The sequence shown here is derived from an EMBL/GenBank/DDBJ whole genome shotgun (WGS) entry which is preliminary data.</text>
</comment>
<dbReference type="InterPro" id="IPR020575">
    <property type="entry name" value="Hsp90_N"/>
</dbReference>
<evidence type="ECO:0000256" key="6">
    <source>
        <dbReference type="HAMAP-Rule" id="MF_00505"/>
    </source>
</evidence>
<dbReference type="Gene3D" id="3.30.565.10">
    <property type="entry name" value="Histidine kinase-like ATPase, C-terminal domain"/>
    <property type="match status" value="1"/>
</dbReference>
<dbReference type="Gene3D" id="3.40.50.11260">
    <property type="match status" value="1"/>
</dbReference>